<evidence type="ECO:0000313" key="4">
    <source>
        <dbReference type="EMBL" id="KAK4538222.1"/>
    </source>
</evidence>
<dbReference type="InterPro" id="IPR004398">
    <property type="entry name" value="RNA_MeTrfase_RsmD"/>
</dbReference>
<feature type="region of interest" description="Disordered" evidence="3">
    <location>
        <begin position="19"/>
        <end position="73"/>
    </location>
</feature>
<protein>
    <recommendedName>
        <fullName evidence="6">Methyltransferase</fullName>
    </recommendedName>
</protein>
<reference evidence="4 5" key="1">
    <citation type="submission" date="2022-07" db="EMBL/GenBank/DDBJ databases">
        <title>Genome-wide signatures of adaptation to extreme environments.</title>
        <authorList>
            <person name="Cho C.H."/>
            <person name="Yoon H.S."/>
        </authorList>
    </citation>
    <scope>NUCLEOTIDE SEQUENCE [LARGE SCALE GENOMIC DNA]</scope>
    <source>
        <strain evidence="4 5">DBV 063 E5</strain>
    </source>
</reference>
<dbReference type="AlphaFoldDB" id="A0AAV9J0X0"/>
<evidence type="ECO:0000256" key="3">
    <source>
        <dbReference type="SAM" id="MobiDB-lite"/>
    </source>
</evidence>
<keyword evidence="2" id="KW-0808">Transferase</keyword>
<dbReference type="InterPro" id="IPR029063">
    <property type="entry name" value="SAM-dependent_MTases_sf"/>
</dbReference>
<dbReference type="GO" id="GO:0008168">
    <property type="term" value="F:methyltransferase activity"/>
    <property type="evidence" value="ECO:0007669"/>
    <property type="project" value="UniProtKB-KW"/>
</dbReference>
<feature type="compositionally biased region" description="Basic residues" evidence="3">
    <location>
        <begin position="24"/>
        <end position="34"/>
    </location>
</feature>
<dbReference type="EMBL" id="JANCYW010000016">
    <property type="protein sequence ID" value="KAK4538222.1"/>
    <property type="molecule type" value="Genomic_DNA"/>
</dbReference>
<dbReference type="Proteomes" id="UP001301350">
    <property type="component" value="Unassembled WGS sequence"/>
</dbReference>
<keyword evidence="5" id="KW-1185">Reference proteome</keyword>
<gene>
    <name evidence="4" type="ORF">CDCA_CDCA16G4247</name>
</gene>
<evidence type="ECO:0008006" key="6">
    <source>
        <dbReference type="Google" id="ProtNLM"/>
    </source>
</evidence>
<sequence>MPLLPSFAPPAILSRTIFTGHRLSSPRRRPHPPPRRLLLLSSTPPLPPPSLPSWDPGRVSARRQGRQGVATGRVVRQGYRDSSGRKRWRKDVILVQPRLRITGGSARGRRLRSPPVYVRPAMGKVREAVFSILSELRVLPPITASAPVRVLDLFCGAGTMGIEALSRGAHEAVFVDRSPECCACVQDNLSLLQLDAAHTSIVRETSAEAYLRTAPDGVMNVVALTPPYEEVDYGELMRLVAASAVIGERTLVVVEYPVEMGSMPPVIADRLIGLRNRRYGRTMLSMYACQPDSDWELRTEEFTIAGSKGSQARQAWARMARQQAAPETPLTER</sequence>
<dbReference type="GO" id="GO:0031167">
    <property type="term" value="P:rRNA methylation"/>
    <property type="evidence" value="ECO:0007669"/>
    <property type="project" value="InterPro"/>
</dbReference>
<dbReference type="CDD" id="cd02440">
    <property type="entry name" value="AdoMet_MTases"/>
    <property type="match status" value="1"/>
</dbReference>
<proteinExistence type="predicted"/>
<dbReference type="PANTHER" id="PTHR43542">
    <property type="entry name" value="METHYLTRANSFERASE"/>
    <property type="match status" value="1"/>
</dbReference>
<name>A0AAV9J0X0_CYACA</name>
<dbReference type="Pfam" id="PF03602">
    <property type="entry name" value="Cons_hypoth95"/>
    <property type="match status" value="1"/>
</dbReference>
<dbReference type="PANTHER" id="PTHR43542:SF1">
    <property type="entry name" value="METHYLTRANSFERASE"/>
    <property type="match status" value="1"/>
</dbReference>
<keyword evidence="1" id="KW-0489">Methyltransferase</keyword>
<dbReference type="Gene3D" id="3.40.50.150">
    <property type="entry name" value="Vaccinia Virus protein VP39"/>
    <property type="match status" value="1"/>
</dbReference>
<dbReference type="SUPFAM" id="SSF53335">
    <property type="entry name" value="S-adenosyl-L-methionine-dependent methyltransferases"/>
    <property type="match status" value="1"/>
</dbReference>
<evidence type="ECO:0000313" key="5">
    <source>
        <dbReference type="Proteomes" id="UP001301350"/>
    </source>
</evidence>
<comment type="caution">
    <text evidence="4">The sequence shown here is derived from an EMBL/GenBank/DDBJ whole genome shotgun (WGS) entry which is preliminary data.</text>
</comment>
<evidence type="ECO:0000256" key="1">
    <source>
        <dbReference type="ARBA" id="ARBA00022603"/>
    </source>
</evidence>
<organism evidence="4 5">
    <name type="scientific">Cyanidium caldarium</name>
    <name type="common">Red alga</name>
    <dbReference type="NCBI Taxonomy" id="2771"/>
    <lineage>
        <taxon>Eukaryota</taxon>
        <taxon>Rhodophyta</taxon>
        <taxon>Bangiophyceae</taxon>
        <taxon>Cyanidiales</taxon>
        <taxon>Cyanidiaceae</taxon>
        <taxon>Cyanidium</taxon>
    </lineage>
</organism>
<evidence type="ECO:0000256" key="2">
    <source>
        <dbReference type="ARBA" id="ARBA00022679"/>
    </source>
</evidence>
<accession>A0AAV9J0X0</accession>